<dbReference type="PRINTS" id="PR00032">
    <property type="entry name" value="HTHARAC"/>
</dbReference>
<reference evidence="6 7" key="1">
    <citation type="submission" date="2019-03" db="EMBL/GenBank/DDBJ databases">
        <title>Genomic Encyclopedia of Type Strains, Phase IV (KMG-IV): sequencing the most valuable type-strain genomes for metagenomic binning, comparative biology and taxonomic classification.</title>
        <authorList>
            <person name="Goeker M."/>
        </authorList>
    </citation>
    <scope>NUCLEOTIDE SEQUENCE [LARGE SCALE GENOMIC DNA]</scope>
    <source>
        <strain evidence="6 7">DSM 28867</strain>
    </source>
</reference>
<dbReference type="GO" id="GO:0043565">
    <property type="term" value="F:sequence-specific DNA binding"/>
    <property type="evidence" value="ECO:0007669"/>
    <property type="project" value="InterPro"/>
</dbReference>
<dbReference type="InterPro" id="IPR009057">
    <property type="entry name" value="Homeodomain-like_sf"/>
</dbReference>
<dbReference type="Pfam" id="PF12833">
    <property type="entry name" value="HTH_18"/>
    <property type="match status" value="1"/>
</dbReference>
<dbReference type="EMBL" id="SODD01000015">
    <property type="protein sequence ID" value="TDW20054.1"/>
    <property type="molecule type" value="Genomic_DNA"/>
</dbReference>
<dbReference type="InterPro" id="IPR018060">
    <property type="entry name" value="HTH_AraC"/>
</dbReference>
<evidence type="ECO:0000313" key="6">
    <source>
        <dbReference type="EMBL" id="TDW20054.1"/>
    </source>
</evidence>
<dbReference type="Proteomes" id="UP000294743">
    <property type="component" value="Unassembled WGS sequence"/>
</dbReference>
<name>A0A4V3G7Q9_9FIRM</name>
<keyword evidence="4" id="KW-0804">Transcription</keyword>
<dbReference type="InterPro" id="IPR020449">
    <property type="entry name" value="Tscrpt_reg_AraC-type_HTH"/>
</dbReference>
<keyword evidence="1" id="KW-0805">Transcription regulation</keyword>
<dbReference type="RefSeq" id="WP_134169348.1">
    <property type="nucleotide sequence ID" value="NZ_SODD01000015.1"/>
</dbReference>
<dbReference type="InterPro" id="IPR003313">
    <property type="entry name" value="AraC-bd"/>
</dbReference>
<dbReference type="InterPro" id="IPR037923">
    <property type="entry name" value="HTH-like"/>
</dbReference>
<evidence type="ECO:0000259" key="5">
    <source>
        <dbReference type="PROSITE" id="PS01124"/>
    </source>
</evidence>
<dbReference type="InterPro" id="IPR050204">
    <property type="entry name" value="AraC_XylS_family_regulators"/>
</dbReference>
<keyword evidence="7" id="KW-1185">Reference proteome</keyword>
<dbReference type="GO" id="GO:0003700">
    <property type="term" value="F:DNA-binding transcription factor activity"/>
    <property type="evidence" value="ECO:0007669"/>
    <property type="project" value="InterPro"/>
</dbReference>
<dbReference type="InterPro" id="IPR014710">
    <property type="entry name" value="RmlC-like_jellyroll"/>
</dbReference>
<evidence type="ECO:0000313" key="7">
    <source>
        <dbReference type="Proteomes" id="UP000294743"/>
    </source>
</evidence>
<keyword evidence="2 6" id="KW-0238">DNA-binding</keyword>
<comment type="caution">
    <text evidence="6">The sequence shown here is derived from an EMBL/GenBank/DDBJ whole genome shotgun (WGS) entry which is preliminary data.</text>
</comment>
<dbReference type="PROSITE" id="PS01124">
    <property type="entry name" value="HTH_ARAC_FAMILY_2"/>
    <property type="match status" value="1"/>
</dbReference>
<dbReference type="PROSITE" id="PS00041">
    <property type="entry name" value="HTH_ARAC_FAMILY_1"/>
    <property type="match status" value="1"/>
</dbReference>
<evidence type="ECO:0000256" key="2">
    <source>
        <dbReference type="ARBA" id="ARBA00023125"/>
    </source>
</evidence>
<evidence type="ECO:0000256" key="1">
    <source>
        <dbReference type="ARBA" id="ARBA00023015"/>
    </source>
</evidence>
<keyword evidence="3" id="KW-0010">Activator</keyword>
<dbReference type="InterPro" id="IPR018062">
    <property type="entry name" value="HTH_AraC-typ_CS"/>
</dbReference>
<dbReference type="OrthoDB" id="249627at2"/>
<feature type="domain" description="HTH araC/xylS-type" evidence="5">
    <location>
        <begin position="186"/>
        <end position="284"/>
    </location>
</feature>
<evidence type="ECO:0000256" key="3">
    <source>
        <dbReference type="ARBA" id="ARBA00023159"/>
    </source>
</evidence>
<dbReference type="PANTHER" id="PTHR46796">
    <property type="entry name" value="HTH-TYPE TRANSCRIPTIONAL ACTIVATOR RHAS-RELATED"/>
    <property type="match status" value="1"/>
</dbReference>
<dbReference type="SUPFAM" id="SSF46689">
    <property type="entry name" value="Homeodomain-like"/>
    <property type="match status" value="2"/>
</dbReference>
<protein>
    <submittedName>
        <fullName evidence="6">AraC-like DNA-binding protein</fullName>
    </submittedName>
</protein>
<dbReference type="Gene3D" id="1.10.10.60">
    <property type="entry name" value="Homeodomain-like"/>
    <property type="match status" value="2"/>
</dbReference>
<dbReference type="Gene3D" id="2.60.120.10">
    <property type="entry name" value="Jelly Rolls"/>
    <property type="match status" value="1"/>
</dbReference>
<dbReference type="SUPFAM" id="SSF51215">
    <property type="entry name" value="Regulatory protein AraC"/>
    <property type="match status" value="1"/>
</dbReference>
<evidence type="ECO:0000256" key="4">
    <source>
        <dbReference type="ARBA" id="ARBA00023163"/>
    </source>
</evidence>
<organism evidence="6 7">
    <name type="scientific">Breznakia blatticola</name>
    <dbReference type="NCBI Taxonomy" id="1754012"/>
    <lineage>
        <taxon>Bacteria</taxon>
        <taxon>Bacillati</taxon>
        <taxon>Bacillota</taxon>
        <taxon>Erysipelotrichia</taxon>
        <taxon>Erysipelotrichales</taxon>
        <taxon>Erysipelotrichaceae</taxon>
        <taxon>Breznakia</taxon>
    </lineage>
</organism>
<accession>A0A4V3G7Q9</accession>
<dbReference type="SMART" id="SM00342">
    <property type="entry name" value="HTH_ARAC"/>
    <property type="match status" value="1"/>
</dbReference>
<proteinExistence type="predicted"/>
<sequence length="290" mass="34565">MDRNDTQLEHTFLEQLQGNLIHNALIQHLPENYHFGPHTHRNIEICVVQNGECDIIINGNRVTVHKNEFIVLFPHVIHSFQVKENTTCTFMQMHFYLEHFEALNSSLKKDLKFMQYLSKKSKLYIKAPTTHQIQNCMERITEEMHHRHSKGNVLSNLYIFEIVLLLSREMEPNFHNQHSEENLHVAKAIQYIHEHIEERLPLDEIALYCNISKRHLTDLFKRYLRITVNDYVQITKLNYIMDYMSDHHTNLTELAYRYGFSSPQYFSTIFKRIVGVSPKEFLKMKSVKHN</sequence>
<dbReference type="Pfam" id="PF02311">
    <property type="entry name" value="AraC_binding"/>
    <property type="match status" value="1"/>
</dbReference>
<dbReference type="AlphaFoldDB" id="A0A4V3G7Q9"/>
<gene>
    <name evidence="6" type="ORF">EDD63_11512</name>
</gene>